<dbReference type="EMBL" id="PXXO01000003">
    <property type="protein sequence ID" value="PSJ06606.1"/>
    <property type="molecule type" value="Genomic_DNA"/>
</dbReference>
<proteinExistence type="predicted"/>
<keyword evidence="3" id="KW-1185">Reference proteome</keyword>
<organism evidence="2 3">
    <name type="scientific">Cyanobium usitatum str. Tous</name>
    <dbReference type="NCBI Taxonomy" id="2116684"/>
    <lineage>
        <taxon>Bacteria</taxon>
        <taxon>Bacillati</taxon>
        <taxon>Cyanobacteriota</taxon>
        <taxon>Cyanophyceae</taxon>
        <taxon>Synechococcales</taxon>
        <taxon>Prochlorococcaceae</taxon>
        <taxon>Cyanobium</taxon>
    </lineage>
</organism>
<sequence length="239" mass="25272">MTQIPARADVPAGALELLGEKGGAERALTAALASFQEQVQAVSSLDLAAVVEAARPAFAQGIAFSSQLVDIRGRNKLRVTVMHACGAEVSSEEWADEVDDPLQASGWMLAMLLGIPLTKQALPVKPEANPATEPASAGARHPVLAAEASSSEASEACAAASGGDVALEPLTAQEIEATHQRILALPQAARRELTTAFREHFQVPRNARSIGDRITQHQHSAFIDRFLEEFEGAQTPVEP</sequence>
<name>A0A2P7MZF6_9CYAN</name>
<accession>A0A2P7MZF6</accession>
<dbReference type="OrthoDB" id="552865at2"/>
<comment type="caution">
    <text evidence="2">The sequence shown here is derived from an EMBL/GenBank/DDBJ whole genome shotgun (WGS) entry which is preliminary data.</text>
</comment>
<evidence type="ECO:0000313" key="2">
    <source>
        <dbReference type="EMBL" id="PSJ06606.1"/>
    </source>
</evidence>
<feature type="region of interest" description="Disordered" evidence="1">
    <location>
        <begin position="126"/>
        <end position="148"/>
    </location>
</feature>
<gene>
    <name evidence="2" type="ORF">C7K55_03945</name>
</gene>
<dbReference type="AlphaFoldDB" id="A0A2P7MZF6"/>
<evidence type="ECO:0000313" key="3">
    <source>
        <dbReference type="Proteomes" id="UP000243002"/>
    </source>
</evidence>
<dbReference type="RefSeq" id="WP_106502114.1">
    <property type="nucleotide sequence ID" value="NZ_PXXO01000003.1"/>
</dbReference>
<protein>
    <submittedName>
        <fullName evidence="2">Uncharacterized protein</fullName>
    </submittedName>
</protein>
<evidence type="ECO:0000256" key="1">
    <source>
        <dbReference type="SAM" id="MobiDB-lite"/>
    </source>
</evidence>
<dbReference type="Proteomes" id="UP000243002">
    <property type="component" value="Unassembled WGS sequence"/>
</dbReference>
<reference evidence="2 3" key="1">
    <citation type="journal article" date="2018" name="Environ. Microbiol.">
        <title>Ecological and genomic features of two widespread freshwater picocyanobacteria.</title>
        <authorList>
            <person name="Cabello-Yeves P.J."/>
            <person name="Picazo A."/>
            <person name="Camacho A."/>
            <person name="Callieri C."/>
            <person name="Rosselli R."/>
            <person name="Roda-Garcia J.J."/>
            <person name="Coutinho F.H."/>
            <person name="Rodriguez-Valera F."/>
        </authorList>
    </citation>
    <scope>NUCLEOTIDE SEQUENCE [LARGE SCALE GENOMIC DNA]</scope>
    <source>
        <strain evidence="2 3">Tous</strain>
    </source>
</reference>